<dbReference type="InterPro" id="IPR038899">
    <property type="entry name" value="METTL22"/>
</dbReference>
<proteinExistence type="predicted"/>
<dbReference type="GO" id="GO:0005634">
    <property type="term" value="C:nucleus"/>
    <property type="evidence" value="ECO:0007669"/>
    <property type="project" value="TreeGrafter"/>
</dbReference>
<keyword evidence="1" id="KW-0489">Methyltransferase</keyword>
<dbReference type="Gene3D" id="3.40.50.150">
    <property type="entry name" value="Vaccinia Virus protein VP39"/>
    <property type="match status" value="1"/>
</dbReference>
<dbReference type="SUPFAM" id="SSF53335">
    <property type="entry name" value="S-adenosyl-L-methionine-dependent methyltransferases"/>
    <property type="match status" value="1"/>
</dbReference>
<comment type="caution">
    <text evidence="1">The sequence shown here is derived from an EMBL/GenBank/DDBJ whole genome shotgun (WGS) entry which is preliminary data.</text>
</comment>
<accession>A0A8J2HHB3</accession>
<keyword evidence="1" id="KW-0808">Transferase</keyword>
<dbReference type="AlphaFoldDB" id="A0A8J2HHB3"/>
<name>A0A8J2HHB3_COTCN</name>
<organism evidence="1 2">
    <name type="scientific">Cotesia congregata</name>
    <name type="common">Parasitoid wasp</name>
    <name type="synonym">Apanteles congregatus</name>
    <dbReference type="NCBI Taxonomy" id="51543"/>
    <lineage>
        <taxon>Eukaryota</taxon>
        <taxon>Metazoa</taxon>
        <taxon>Ecdysozoa</taxon>
        <taxon>Arthropoda</taxon>
        <taxon>Hexapoda</taxon>
        <taxon>Insecta</taxon>
        <taxon>Pterygota</taxon>
        <taxon>Neoptera</taxon>
        <taxon>Endopterygota</taxon>
        <taxon>Hymenoptera</taxon>
        <taxon>Apocrita</taxon>
        <taxon>Ichneumonoidea</taxon>
        <taxon>Braconidae</taxon>
        <taxon>Microgastrinae</taxon>
        <taxon>Cotesia</taxon>
    </lineage>
</organism>
<dbReference type="OrthoDB" id="46564at2759"/>
<dbReference type="PANTHER" id="PTHR23108">
    <property type="entry name" value="METHYLTRANSFERASE-RELATED"/>
    <property type="match status" value="1"/>
</dbReference>
<evidence type="ECO:0000313" key="2">
    <source>
        <dbReference type="Proteomes" id="UP000786811"/>
    </source>
</evidence>
<dbReference type="InterPro" id="IPR019410">
    <property type="entry name" value="Methyltransf_16"/>
</dbReference>
<dbReference type="GO" id="GO:0008276">
    <property type="term" value="F:protein methyltransferase activity"/>
    <property type="evidence" value="ECO:0007669"/>
    <property type="project" value="InterPro"/>
</dbReference>
<gene>
    <name evidence="1" type="ORF">HICCMSTLAB_LOCUS8245</name>
</gene>
<reference evidence="1" key="1">
    <citation type="submission" date="2021-04" db="EMBL/GenBank/DDBJ databases">
        <authorList>
            <person name="Chebbi M.A.C M."/>
        </authorList>
    </citation>
    <scope>NUCLEOTIDE SEQUENCE</scope>
</reference>
<sequence length="330" mass="38170">MNTAEDHSNAWQALFIVINLDLLALSHISYILYLLYFNISFEIIAQLYLINMSNFRVTSEILTENCMTASSSEKNNSKISKFIFNLPVYMLKTKNKEIKYDEDEDLILDRTKTGELFIEHSISTELQLVGLQVWRGAFLLADYILDNPSVFKNQNVIELGAGVGLTSIVTSMLAREVTCTDIDSHGIIELIQRNFDRNSQYINAKFNIMELDFLNCNWSSDLTKKITESKIILAADVIYDNDITEGFVNTLSKILNSNIKRTAYVALEKRFVFTIADLDSVAPMYEEFIRCITQRNLNWNIQTIDINFPQYFQYNRVKQLLLMKIYNKNN</sequence>
<dbReference type="PANTHER" id="PTHR23108:SF0">
    <property type="entry name" value="METHYLTRANSFERASE-LIKE PROTEIN 22"/>
    <property type="match status" value="1"/>
</dbReference>
<dbReference type="EMBL" id="CAJNRD030001121">
    <property type="protein sequence ID" value="CAG5096509.1"/>
    <property type="molecule type" value="Genomic_DNA"/>
</dbReference>
<dbReference type="GO" id="GO:0032259">
    <property type="term" value="P:methylation"/>
    <property type="evidence" value="ECO:0007669"/>
    <property type="project" value="UniProtKB-KW"/>
</dbReference>
<dbReference type="Pfam" id="PF10294">
    <property type="entry name" value="Methyltransf_16"/>
    <property type="match status" value="1"/>
</dbReference>
<protein>
    <submittedName>
        <fullName evidence="1">Similar to METTL22: Methyltransferase-like protein 22 (Homo sapiens)</fullName>
    </submittedName>
</protein>
<dbReference type="Proteomes" id="UP000786811">
    <property type="component" value="Unassembled WGS sequence"/>
</dbReference>
<evidence type="ECO:0000313" key="1">
    <source>
        <dbReference type="EMBL" id="CAG5096509.1"/>
    </source>
</evidence>
<dbReference type="InterPro" id="IPR029063">
    <property type="entry name" value="SAM-dependent_MTases_sf"/>
</dbReference>
<keyword evidence="2" id="KW-1185">Reference proteome</keyword>